<protein>
    <submittedName>
        <fullName evidence="1">Uncharacterized protein</fullName>
    </submittedName>
</protein>
<evidence type="ECO:0000313" key="2">
    <source>
        <dbReference type="Proteomes" id="UP000010959"/>
    </source>
</evidence>
<sequence length="45" mass="5305">MLAKQKRGESCLVSQTHGNRYRFTSHVCLRITRFNAAIRFPFCFL</sequence>
<proteinExistence type="predicted"/>
<evidence type="ECO:0000313" key="1">
    <source>
        <dbReference type="EMBL" id="ELP30736.1"/>
    </source>
</evidence>
<dbReference type="Proteomes" id="UP000010959">
    <property type="component" value="Unassembled WGS sequence"/>
</dbReference>
<name>L7CCA3_RHOBT</name>
<organism evidence="1 2">
    <name type="scientific">Rhodopirellula baltica SWK14</name>
    <dbReference type="NCBI Taxonomy" id="993516"/>
    <lineage>
        <taxon>Bacteria</taxon>
        <taxon>Pseudomonadati</taxon>
        <taxon>Planctomycetota</taxon>
        <taxon>Planctomycetia</taxon>
        <taxon>Pirellulales</taxon>
        <taxon>Pirellulaceae</taxon>
        <taxon>Rhodopirellula</taxon>
    </lineage>
</organism>
<dbReference type="AlphaFoldDB" id="L7CCA3"/>
<accession>L7CCA3</accession>
<dbReference type="EMBL" id="AMWG01000146">
    <property type="protein sequence ID" value="ELP30736.1"/>
    <property type="molecule type" value="Genomic_DNA"/>
</dbReference>
<comment type="caution">
    <text evidence="1">The sequence shown here is derived from an EMBL/GenBank/DDBJ whole genome shotgun (WGS) entry which is preliminary data.</text>
</comment>
<reference evidence="1 2" key="1">
    <citation type="journal article" date="2013" name="Mar. Genomics">
        <title>Expression of sulfatases in Rhodopirellula baltica and the diversity of sulfatases in the genus Rhodopirellula.</title>
        <authorList>
            <person name="Wegner C.E."/>
            <person name="Richter-Heitmann T."/>
            <person name="Klindworth A."/>
            <person name="Klockow C."/>
            <person name="Richter M."/>
            <person name="Achstetter T."/>
            <person name="Glockner F.O."/>
            <person name="Harder J."/>
        </authorList>
    </citation>
    <scope>NUCLEOTIDE SEQUENCE [LARGE SCALE GENOMIC DNA]</scope>
    <source>
        <strain evidence="1 2">SWK14</strain>
    </source>
</reference>
<gene>
    <name evidence="1" type="ORF">RBSWK_05357</name>
</gene>